<evidence type="ECO:0000313" key="3">
    <source>
        <dbReference type="EMBL" id="CCO19168.1"/>
    </source>
</evidence>
<name>K8FBY2_9CHLO</name>
<dbReference type="GO" id="GO:0047429">
    <property type="term" value="F:nucleoside triphosphate diphosphatase activity"/>
    <property type="evidence" value="ECO:0007669"/>
    <property type="project" value="InterPro"/>
</dbReference>
<keyword evidence="4" id="KW-1185">Reference proteome</keyword>
<comment type="cofactor">
    <cofactor evidence="1">
        <name>a divalent metal cation</name>
        <dbReference type="ChEBI" id="CHEBI:60240"/>
    </cofactor>
</comment>
<dbReference type="RefSeq" id="XP_007510053.1">
    <property type="nucleotide sequence ID" value="XM_007509991.1"/>
</dbReference>
<dbReference type="PIRSF" id="PIRSF006305">
    <property type="entry name" value="Maf"/>
    <property type="match status" value="1"/>
</dbReference>
<evidence type="ECO:0000256" key="2">
    <source>
        <dbReference type="ARBA" id="ARBA00022801"/>
    </source>
</evidence>
<proteinExistence type="inferred from homology"/>
<dbReference type="InterPro" id="IPR003697">
    <property type="entry name" value="Maf-like"/>
</dbReference>
<dbReference type="KEGG" id="bpg:Bathy12g01220"/>
<protein>
    <submittedName>
        <fullName evidence="3">Septum formation protein Maf</fullName>
    </submittedName>
</protein>
<sequence length="223" mass="25234">MILQYINALNASTKWRVVLASKSPRRQEILRNLGIEFDVVASTFEENISKEGVKGHEYAICTAREKAKEVYHRTTREEQEQKKKSNLIVISADTVVESFGNILEKPRDIQDARAMMEKHSNNSHKVHTGVCIAYNTNEKTTPELKHFSETTVVNFAEIERKEVDAFLATNEWTDKAGGYGIQGYASSFVKGIEGDYFNVVGFPVHAFSRELKIILDEIGIDSM</sequence>
<dbReference type="eggNOG" id="KOG1509">
    <property type="taxonomic scope" value="Eukaryota"/>
</dbReference>
<dbReference type="EMBL" id="FO082267">
    <property type="protein sequence ID" value="CCO19168.1"/>
    <property type="molecule type" value="Genomic_DNA"/>
</dbReference>
<reference evidence="3 4" key="1">
    <citation type="submission" date="2011-10" db="EMBL/GenBank/DDBJ databases">
        <authorList>
            <person name="Genoscope - CEA"/>
        </authorList>
    </citation>
    <scope>NUCLEOTIDE SEQUENCE [LARGE SCALE GENOMIC DNA]</scope>
    <source>
        <strain evidence="3 4">RCC 1105</strain>
    </source>
</reference>
<dbReference type="Proteomes" id="UP000198341">
    <property type="component" value="Chromosome 12"/>
</dbReference>
<dbReference type="PANTHER" id="PTHR43213">
    <property type="entry name" value="BIFUNCTIONAL DTTP/UTP PYROPHOSPHATASE/METHYLTRANSFERASE PROTEIN-RELATED"/>
    <property type="match status" value="1"/>
</dbReference>
<dbReference type="NCBIfam" id="TIGR00172">
    <property type="entry name" value="maf"/>
    <property type="match status" value="1"/>
</dbReference>
<dbReference type="Pfam" id="PF02545">
    <property type="entry name" value="Maf"/>
    <property type="match status" value="1"/>
</dbReference>
<dbReference type="SUPFAM" id="SSF52972">
    <property type="entry name" value="ITPase-like"/>
    <property type="match status" value="1"/>
</dbReference>
<dbReference type="AlphaFoldDB" id="K8FBY2"/>
<dbReference type="Gene3D" id="3.90.950.10">
    <property type="match status" value="1"/>
</dbReference>
<dbReference type="OrthoDB" id="10267058at2759"/>
<dbReference type="InterPro" id="IPR029001">
    <property type="entry name" value="ITPase-like_fam"/>
</dbReference>
<accession>K8FBY2</accession>
<organism evidence="3 4">
    <name type="scientific">Bathycoccus prasinos</name>
    <dbReference type="NCBI Taxonomy" id="41875"/>
    <lineage>
        <taxon>Eukaryota</taxon>
        <taxon>Viridiplantae</taxon>
        <taxon>Chlorophyta</taxon>
        <taxon>Mamiellophyceae</taxon>
        <taxon>Mamiellales</taxon>
        <taxon>Bathycoccaceae</taxon>
        <taxon>Bathycoccus</taxon>
    </lineage>
</organism>
<dbReference type="PANTHER" id="PTHR43213:SF5">
    <property type="entry name" value="BIFUNCTIONAL DTTP_UTP PYROPHOSPHATASE_METHYLTRANSFERASE PROTEIN-RELATED"/>
    <property type="match status" value="1"/>
</dbReference>
<dbReference type="HAMAP" id="MF_00528">
    <property type="entry name" value="Maf"/>
    <property type="match status" value="1"/>
</dbReference>
<dbReference type="GeneID" id="19012616"/>
<evidence type="ECO:0000256" key="1">
    <source>
        <dbReference type="ARBA" id="ARBA00001968"/>
    </source>
</evidence>
<dbReference type="CDD" id="cd00555">
    <property type="entry name" value="Maf"/>
    <property type="match status" value="1"/>
</dbReference>
<dbReference type="STRING" id="41875.K8FBY2"/>
<keyword evidence="2" id="KW-0378">Hydrolase</keyword>
<evidence type="ECO:0000313" key="4">
    <source>
        <dbReference type="Proteomes" id="UP000198341"/>
    </source>
</evidence>
<gene>
    <name evidence="3" type="ordered locus">Bathy12g01220</name>
</gene>